<keyword evidence="1" id="KW-0560">Oxidoreductase</keyword>
<evidence type="ECO:0000313" key="1">
    <source>
        <dbReference type="EMBL" id="MBZ5709228.1"/>
    </source>
</evidence>
<protein>
    <submittedName>
        <fullName evidence="1">Phytanoyl-CoA dioxygenase family protein</fullName>
    </submittedName>
</protein>
<dbReference type="GO" id="GO:0051213">
    <property type="term" value="F:dioxygenase activity"/>
    <property type="evidence" value="ECO:0007669"/>
    <property type="project" value="UniProtKB-KW"/>
</dbReference>
<reference evidence="1" key="1">
    <citation type="submission" date="2021-08" db="EMBL/GenBank/DDBJ databases">
        <authorList>
            <person name="Stevens D.C."/>
        </authorList>
    </citation>
    <scope>NUCLEOTIDE SEQUENCE</scope>
    <source>
        <strain evidence="1">DSM 53165</strain>
    </source>
</reference>
<dbReference type="Proteomes" id="UP001139031">
    <property type="component" value="Unassembled WGS sequence"/>
</dbReference>
<sequence>MEAAQFDIFREQGCLRLDGFHPRKRMAPIKQRVLDELKRLKVWGAGKSLSNRLQGLPAFQQIGKLSSLVTVPGLQDALMTRELLAVMIELAGRAPSPGQGIQLLLSPPQQGDWTLHGLNWHVDMAAAPGERAHGIQAFVLIDDVAPRGGATLALAGSHRAPGPELREVLRTSTDLAASLRAMGLGIVEMSGRAGDVFLMDMRVLHTPSINSTKNMRMMATSRYSFDQSVASRGR</sequence>
<proteinExistence type="predicted"/>
<evidence type="ECO:0000313" key="2">
    <source>
        <dbReference type="Proteomes" id="UP001139031"/>
    </source>
</evidence>
<dbReference type="Gene3D" id="2.60.120.620">
    <property type="entry name" value="q2cbj1_9rhob like domain"/>
    <property type="match status" value="1"/>
</dbReference>
<keyword evidence="1" id="KW-0223">Dioxygenase</keyword>
<keyword evidence="2" id="KW-1185">Reference proteome</keyword>
<organism evidence="1 2">
    <name type="scientific">Nannocystis pusilla</name>
    <dbReference type="NCBI Taxonomy" id="889268"/>
    <lineage>
        <taxon>Bacteria</taxon>
        <taxon>Pseudomonadati</taxon>
        <taxon>Myxococcota</taxon>
        <taxon>Polyangia</taxon>
        <taxon>Nannocystales</taxon>
        <taxon>Nannocystaceae</taxon>
        <taxon>Nannocystis</taxon>
    </lineage>
</organism>
<dbReference type="InterPro" id="IPR008775">
    <property type="entry name" value="Phytyl_CoA_dOase-like"/>
</dbReference>
<dbReference type="SUPFAM" id="SSF51197">
    <property type="entry name" value="Clavaminate synthase-like"/>
    <property type="match status" value="1"/>
</dbReference>
<name>A0ABS7TLX5_9BACT</name>
<gene>
    <name evidence="1" type="ORF">K7C98_08140</name>
</gene>
<dbReference type="RefSeq" id="WP_224191006.1">
    <property type="nucleotide sequence ID" value="NZ_JAIRAU010000005.1"/>
</dbReference>
<dbReference type="Pfam" id="PF05721">
    <property type="entry name" value="PhyH"/>
    <property type="match status" value="1"/>
</dbReference>
<comment type="caution">
    <text evidence="1">The sequence shown here is derived from an EMBL/GenBank/DDBJ whole genome shotgun (WGS) entry which is preliminary data.</text>
</comment>
<accession>A0ABS7TLX5</accession>
<dbReference type="EMBL" id="JAIRAU010000005">
    <property type="protein sequence ID" value="MBZ5709228.1"/>
    <property type="molecule type" value="Genomic_DNA"/>
</dbReference>